<name>A0A1D7QS73_9BACI</name>
<keyword evidence="2" id="KW-1185">Reference proteome</keyword>
<protein>
    <submittedName>
        <fullName evidence="1">Uncharacterized protein</fullName>
    </submittedName>
</protein>
<dbReference type="EMBL" id="CP012502">
    <property type="protein sequence ID" value="AOM81860.1"/>
    <property type="molecule type" value="Genomic_DNA"/>
</dbReference>
<dbReference type="KEGG" id="bbev:BBEV_0466"/>
<proteinExistence type="predicted"/>
<evidence type="ECO:0000313" key="1">
    <source>
        <dbReference type="EMBL" id="AOM81860.1"/>
    </source>
</evidence>
<dbReference type="AlphaFoldDB" id="A0A1D7QS73"/>
<evidence type="ECO:0000313" key="2">
    <source>
        <dbReference type="Proteomes" id="UP000094463"/>
    </source>
</evidence>
<sequence>MMVETGSNGQLCNIDVMLSEAVALVNQTESVSDMRNLIEDPVVSDLLGFELLGDFSTIDEDSQMAVAKALIAEYDVDRPVESAALIAKAFQSEVNRQVQLGQLIDRIQEADDPRTIREMIEQRDVAAILQLDVTDAYYGMKEETKRHVANRLAGACIGDSVQDMVNQIRTAFHRDCETESR</sequence>
<dbReference type="Proteomes" id="UP000094463">
    <property type="component" value="Chromosome"/>
</dbReference>
<reference evidence="1 2" key="1">
    <citation type="submission" date="2015-08" db="EMBL/GenBank/DDBJ databases">
        <title>The complete genome sequence of Bacillus beveridgei MLTeJB.</title>
        <authorList>
            <person name="Hanson T.E."/>
            <person name="Mesa C."/>
            <person name="Basesman S.M."/>
            <person name="Oremland R.S."/>
        </authorList>
    </citation>
    <scope>NUCLEOTIDE SEQUENCE [LARGE SCALE GENOMIC DNA]</scope>
    <source>
        <strain evidence="1 2">MLTeJB</strain>
    </source>
</reference>
<dbReference type="STRING" id="632773.BBEV_0466"/>
<accession>A0A1D7QS73</accession>
<gene>
    <name evidence="1" type="ORF">BBEV_0466</name>
</gene>
<organism evidence="1 2">
    <name type="scientific">Salisediminibacterium beveridgei</name>
    <dbReference type="NCBI Taxonomy" id="632773"/>
    <lineage>
        <taxon>Bacteria</taxon>
        <taxon>Bacillati</taxon>
        <taxon>Bacillota</taxon>
        <taxon>Bacilli</taxon>
        <taxon>Bacillales</taxon>
        <taxon>Bacillaceae</taxon>
        <taxon>Salisediminibacterium</taxon>
    </lineage>
</organism>